<proteinExistence type="predicted"/>
<dbReference type="Proteomes" id="UP000235034">
    <property type="component" value="Unassembled WGS sequence"/>
</dbReference>
<accession>A0A2N5IWQ5</accession>
<keyword evidence="2" id="KW-1185">Reference proteome</keyword>
<sequence>MLGWKELEPYDADAEALGMRNRDIYWDACKKLKATREKPE</sequence>
<protein>
    <submittedName>
        <fullName evidence="1">Uncharacterized protein</fullName>
    </submittedName>
</protein>
<name>A0A2N5IWQ5_9BIFI</name>
<dbReference type="EMBL" id="NMWT01000028">
    <property type="protein sequence ID" value="PLS26377.1"/>
    <property type="molecule type" value="Genomic_DNA"/>
</dbReference>
<comment type="caution">
    <text evidence="1">The sequence shown here is derived from an EMBL/GenBank/DDBJ whole genome shotgun (WGS) entry which is preliminary data.</text>
</comment>
<dbReference type="RefSeq" id="WP_279324957.1">
    <property type="nucleotide sequence ID" value="NZ_NMWT01000028.1"/>
</dbReference>
<organism evidence="1 2">
    <name type="scientific">Bifidobacterium parmae</name>
    <dbReference type="NCBI Taxonomy" id="361854"/>
    <lineage>
        <taxon>Bacteria</taxon>
        <taxon>Bacillati</taxon>
        <taxon>Actinomycetota</taxon>
        <taxon>Actinomycetes</taxon>
        <taxon>Bifidobacteriales</taxon>
        <taxon>Bifidobacteriaceae</taxon>
        <taxon>Bifidobacterium</taxon>
    </lineage>
</organism>
<dbReference type="AlphaFoldDB" id="A0A2N5IWQ5"/>
<reference evidence="1 2" key="1">
    <citation type="submission" date="2017-07" db="EMBL/GenBank/DDBJ databases">
        <title>Bifidobacterium novel species.</title>
        <authorList>
            <person name="Lugli G.A."/>
            <person name="Milani C."/>
            <person name="Duranti S."/>
            <person name="Mangifesta M."/>
        </authorList>
    </citation>
    <scope>NUCLEOTIDE SEQUENCE [LARGE SCALE GENOMIC DNA]</scope>
    <source>
        <strain evidence="1 2">77</strain>
    </source>
</reference>
<evidence type="ECO:0000313" key="1">
    <source>
        <dbReference type="EMBL" id="PLS26377.1"/>
    </source>
</evidence>
<gene>
    <name evidence="1" type="ORF">Uis4E_1952</name>
</gene>
<evidence type="ECO:0000313" key="2">
    <source>
        <dbReference type="Proteomes" id="UP000235034"/>
    </source>
</evidence>